<accession>I3UP38</accession>
<evidence type="ECO:0000313" key="2">
    <source>
        <dbReference type="EMBL" id="AFK67259.1"/>
    </source>
</evidence>
<gene>
    <name evidence="2" type="ORF">YSA_00892</name>
</gene>
<dbReference type="AlphaFoldDB" id="I3UP38"/>
<dbReference type="HOGENOM" id="CLU_3347490_0_0_6"/>
<name>I3UP38_PSEPU</name>
<dbReference type="KEGG" id="ppi:YSA_00892"/>
<dbReference type="EMBL" id="CP003588">
    <property type="protein sequence ID" value="AFK67259.1"/>
    <property type="molecule type" value="Genomic_DNA"/>
</dbReference>
<evidence type="ECO:0000256" key="1">
    <source>
        <dbReference type="SAM" id="MobiDB-lite"/>
    </source>
</evidence>
<feature type="region of interest" description="Disordered" evidence="1">
    <location>
        <begin position="15"/>
        <end position="37"/>
    </location>
</feature>
<proteinExistence type="predicted"/>
<reference evidence="2 3" key="1">
    <citation type="journal article" date="2012" name="J. Bacteriol.">
        <title>Complete Genome Sequence of the Naphthalene-Degrading Pseudomonas putida Strain ND6.</title>
        <authorList>
            <person name="Li S."/>
            <person name="Zhao H."/>
            <person name="Li Y."/>
            <person name="Niu S."/>
            <person name="Cai B."/>
        </authorList>
    </citation>
    <scope>NUCLEOTIDE SEQUENCE [LARGE SCALE GENOMIC DNA]</scope>
    <source>
        <strain evidence="2 3">ND6</strain>
    </source>
</reference>
<organism evidence="2 3">
    <name type="scientific">Pseudomonas putida ND6</name>
    <dbReference type="NCBI Taxonomy" id="231023"/>
    <lineage>
        <taxon>Bacteria</taxon>
        <taxon>Pseudomonadati</taxon>
        <taxon>Pseudomonadota</taxon>
        <taxon>Gammaproteobacteria</taxon>
        <taxon>Pseudomonadales</taxon>
        <taxon>Pseudomonadaceae</taxon>
        <taxon>Pseudomonas</taxon>
    </lineage>
</organism>
<protein>
    <submittedName>
        <fullName evidence="2">Uncharacterized protein</fullName>
    </submittedName>
</protein>
<dbReference type="Proteomes" id="UP000005268">
    <property type="component" value="Chromosome"/>
</dbReference>
<sequence>MILNNAVKNDRVTVGDREDCLNNRPTPAELGGYEPLR</sequence>
<evidence type="ECO:0000313" key="3">
    <source>
        <dbReference type="Proteomes" id="UP000005268"/>
    </source>
</evidence>